<dbReference type="SUPFAM" id="SSF110857">
    <property type="entry name" value="Gamma-glutamyl cyclotransferase-like"/>
    <property type="match status" value="1"/>
</dbReference>
<proteinExistence type="inferred from homology"/>
<feature type="active site" description="Proton acceptor" evidence="4">
    <location>
        <position position="48"/>
    </location>
</feature>
<keyword evidence="8" id="KW-1185">Reference proteome</keyword>
<evidence type="ECO:0000259" key="6">
    <source>
        <dbReference type="Pfam" id="PF06094"/>
    </source>
</evidence>
<evidence type="ECO:0000313" key="7">
    <source>
        <dbReference type="EMBL" id="PWA62505.1"/>
    </source>
</evidence>
<dbReference type="PANTHER" id="PTHR12510:SF4">
    <property type="entry name" value="GAMMA-GLUTAMYLAMINECYCLOTRANSFERASE"/>
    <property type="match status" value="1"/>
</dbReference>
<evidence type="ECO:0000256" key="4">
    <source>
        <dbReference type="PIRSR" id="PIRSR639126-1"/>
    </source>
</evidence>
<dbReference type="GO" id="GO:0061929">
    <property type="term" value="F:gamma-glutamylaminecyclotransferase activity"/>
    <property type="evidence" value="ECO:0007669"/>
    <property type="project" value="InterPro"/>
</dbReference>
<accession>A0A2U1MML8</accession>
<name>A0A2U1MML8_ARTAN</name>
<evidence type="ECO:0000313" key="8">
    <source>
        <dbReference type="Proteomes" id="UP000245207"/>
    </source>
</evidence>
<evidence type="ECO:0000256" key="3">
    <source>
        <dbReference type="ARBA" id="ARBA00023315"/>
    </source>
</evidence>
<dbReference type="GO" id="GO:0016746">
    <property type="term" value="F:acyltransferase activity"/>
    <property type="evidence" value="ECO:0007669"/>
    <property type="project" value="UniProtKB-KW"/>
</dbReference>
<dbReference type="InterPro" id="IPR036568">
    <property type="entry name" value="GGCT-like_sf"/>
</dbReference>
<dbReference type="InterPro" id="IPR009288">
    <property type="entry name" value="AIG2-like_dom"/>
</dbReference>
<reference evidence="7 8" key="1">
    <citation type="journal article" date="2018" name="Mol. Plant">
        <title>The genome of Artemisia annua provides insight into the evolution of Asteraceae family and artemisinin biosynthesis.</title>
        <authorList>
            <person name="Shen Q."/>
            <person name="Zhang L."/>
            <person name="Liao Z."/>
            <person name="Wang S."/>
            <person name="Yan T."/>
            <person name="Shi P."/>
            <person name="Liu M."/>
            <person name="Fu X."/>
            <person name="Pan Q."/>
            <person name="Wang Y."/>
            <person name="Lv Z."/>
            <person name="Lu X."/>
            <person name="Zhang F."/>
            <person name="Jiang W."/>
            <person name="Ma Y."/>
            <person name="Chen M."/>
            <person name="Hao X."/>
            <person name="Li L."/>
            <person name="Tang Y."/>
            <person name="Lv G."/>
            <person name="Zhou Y."/>
            <person name="Sun X."/>
            <person name="Brodelius P.E."/>
            <person name="Rose J.K.C."/>
            <person name="Tang K."/>
        </authorList>
    </citation>
    <scope>NUCLEOTIDE SEQUENCE [LARGE SCALE GENOMIC DNA]</scope>
    <source>
        <strain evidence="8">cv. Huhao1</strain>
        <tissue evidence="7">Leaf</tissue>
    </source>
</reference>
<comment type="function">
    <text evidence="1">Putative gamma-glutamylcyclotransferase.</text>
</comment>
<dbReference type="PANTHER" id="PTHR12510">
    <property type="entry name" value="TROPONIN C-AKIN-1 PROTEIN"/>
    <property type="match status" value="1"/>
</dbReference>
<keyword evidence="3" id="KW-0808">Transferase</keyword>
<dbReference type="AlphaFoldDB" id="A0A2U1MML8"/>
<dbReference type="Pfam" id="PF06094">
    <property type="entry name" value="GGACT"/>
    <property type="match status" value="1"/>
</dbReference>
<evidence type="ECO:0000256" key="2">
    <source>
        <dbReference type="ARBA" id="ARBA00008861"/>
    </source>
</evidence>
<feature type="domain" description="Gamma-glutamylcyclotransferase AIG2-like" evidence="6">
    <location>
        <begin position="7"/>
        <end position="89"/>
    </location>
</feature>
<gene>
    <name evidence="7" type="ORF">CTI12_AA361850</name>
</gene>
<dbReference type="InterPro" id="IPR039126">
    <property type="entry name" value="GGACT"/>
</dbReference>
<dbReference type="Gene3D" id="3.10.490.10">
    <property type="entry name" value="Gamma-glutamyl cyclotransferase-like"/>
    <property type="match status" value="1"/>
</dbReference>
<sequence>MEQLRTLYVQGPYGVPFLLNFPGSGQHRVRGELYSVSDHGLEKLDDLEGITLGHYERLPVKVVAENGGVPATVEAMAYYGHRSFGEGMWRKCGEVGFGEYSHELEKCYVKRDLRPKDTSFRDHIRLFCSS</sequence>
<evidence type="ECO:0000256" key="1">
    <source>
        <dbReference type="ARBA" id="ARBA00002782"/>
    </source>
</evidence>
<dbReference type="Proteomes" id="UP000245207">
    <property type="component" value="Unassembled WGS sequence"/>
</dbReference>
<dbReference type="OrthoDB" id="113620at2759"/>
<evidence type="ECO:0000256" key="5">
    <source>
        <dbReference type="RuleBase" id="RU367036"/>
    </source>
</evidence>
<dbReference type="CDD" id="cd06661">
    <property type="entry name" value="GGCT_like"/>
    <property type="match status" value="1"/>
</dbReference>
<comment type="similarity">
    <text evidence="2 5">Belongs to the gamma-glutamylcyclotransferase family.</text>
</comment>
<protein>
    <recommendedName>
        <fullName evidence="5">Gamma-glutamylcyclotransferase family protein</fullName>
    </recommendedName>
</protein>
<keyword evidence="3" id="KW-0012">Acyltransferase</keyword>
<comment type="caution">
    <text evidence="7">The sequence shown here is derived from an EMBL/GenBank/DDBJ whole genome shotgun (WGS) entry which is preliminary data.</text>
</comment>
<dbReference type="EMBL" id="PKPP01004853">
    <property type="protein sequence ID" value="PWA62505.1"/>
    <property type="molecule type" value="Genomic_DNA"/>
</dbReference>
<dbReference type="GO" id="GO:0005829">
    <property type="term" value="C:cytosol"/>
    <property type="evidence" value="ECO:0007669"/>
    <property type="project" value="TreeGrafter"/>
</dbReference>
<organism evidence="7 8">
    <name type="scientific">Artemisia annua</name>
    <name type="common">Sweet wormwood</name>
    <dbReference type="NCBI Taxonomy" id="35608"/>
    <lineage>
        <taxon>Eukaryota</taxon>
        <taxon>Viridiplantae</taxon>
        <taxon>Streptophyta</taxon>
        <taxon>Embryophyta</taxon>
        <taxon>Tracheophyta</taxon>
        <taxon>Spermatophyta</taxon>
        <taxon>Magnoliopsida</taxon>
        <taxon>eudicotyledons</taxon>
        <taxon>Gunneridae</taxon>
        <taxon>Pentapetalae</taxon>
        <taxon>asterids</taxon>
        <taxon>campanulids</taxon>
        <taxon>Asterales</taxon>
        <taxon>Asteraceae</taxon>
        <taxon>Asteroideae</taxon>
        <taxon>Anthemideae</taxon>
        <taxon>Artemisiinae</taxon>
        <taxon>Artemisia</taxon>
    </lineage>
</organism>
<dbReference type="STRING" id="35608.A0A2U1MML8"/>
<dbReference type="InterPro" id="IPR013024">
    <property type="entry name" value="GGCT-like"/>
</dbReference>